<dbReference type="Proteomes" id="UP001231316">
    <property type="component" value="Plasmid unnamed2"/>
</dbReference>
<dbReference type="EMBL" id="CP123973">
    <property type="protein sequence ID" value="WII29771.1"/>
    <property type="molecule type" value="Genomic_DNA"/>
</dbReference>
<protein>
    <recommendedName>
        <fullName evidence="4">LPXTG cell wall anchor domain-containing protein</fullName>
    </recommendedName>
</protein>
<feature type="compositionally biased region" description="Basic and acidic residues" evidence="1">
    <location>
        <begin position="1"/>
        <end position="15"/>
    </location>
</feature>
<dbReference type="AlphaFoldDB" id="A0AAX3X7Z7"/>
<evidence type="ECO:0000256" key="1">
    <source>
        <dbReference type="SAM" id="MobiDB-lite"/>
    </source>
</evidence>
<evidence type="ECO:0000313" key="2">
    <source>
        <dbReference type="EMBL" id="WII29771.1"/>
    </source>
</evidence>
<reference evidence="2" key="1">
    <citation type="submission" date="2023-04" db="EMBL/GenBank/DDBJ databases">
        <title>Four porcine-derived lactic acid bacteria strains analyses and their evaluation as potential probiotics based on genomics.</title>
        <authorList>
            <person name="Niu D."/>
        </authorList>
    </citation>
    <scope>NUCLEOTIDE SEQUENCE</scope>
    <source>
        <strain evidence="2">ZSA5</strain>
        <plasmid evidence="2">unnamed2</plasmid>
    </source>
</reference>
<accession>A0AAX3X7Z7</accession>
<proteinExistence type="predicted"/>
<dbReference type="RefSeq" id="WP_284650728.1">
    <property type="nucleotide sequence ID" value="NZ_CP123973.1"/>
</dbReference>
<sequence>MTDAVIKDTVVHEDQSNQNQSQDNAQKTSSQDSEQQGEVVALKDLGQTAQHTDTQSQEQAILPQTGVASPVPLYGVISSATLILCALALKFSEFIKESR</sequence>
<evidence type="ECO:0008006" key="4">
    <source>
        <dbReference type="Google" id="ProtNLM"/>
    </source>
</evidence>
<feature type="compositionally biased region" description="Polar residues" evidence="1">
    <location>
        <begin position="25"/>
        <end position="36"/>
    </location>
</feature>
<organism evidence="2 3">
    <name type="scientific">Ligilactobacillus salivarius</name>
    <dbReference type="NCBI Taxonomy" id="1624"/>
    <lineage>
        <taxon>Bacteria</taxon>
        <taxon>Bacillati</taxon>
        <taxon>Bacillota</taxon>
        <taxon>Bacilli</taxon>
        <taxon>Lactobacillales</taxon>
        <taxon>Lactobacillaceae</taxon>
        <taxon>Ligilactobacillus</taxon>
    </lineage>
</organism>
<feature type="region of interest" description="Disordered" evidence="1">
    <location>
        <begin position="1"/>
        <end position="63"/>
    </location>
</feature>
<geneLocation type="plasmid" evidence="2 3">
    <name>unnamed2</name>
</geneLocation>
<name>A0AAX3X7Z7_9LACO</name>
<feature type="compositionally biased region" description="Polar residues" evidence="1">
    <location>
        <begin position="47"/>
        <end position="59"/>
    </location>
</feature>
<keyword evidence="2" id="KW-0614">Plasmid</keyword>
<gene>
    <name evidence="2" type="ORF">QFE45_10920</name>
</gene>
<evidence type="ECO:0000313" key="3">
    <source>
        <dbReference type="Proteomes" id="UP001231316"/>
    </source>
</evidence>